<evidence type="ECO:0000256" key="1">
    <source>
        <dbReference type="SAM" id="Coils"/>
    </source>
</evidence>
<keyword evidence="1" id="KW-0175">Coiled coil</keyword>
<dbReference type="Proteomes" id="UP001211005">
    <property type="component" value="Chromosome"/>
</dbReference>
<accession>A0ABY7LWV1</accession>
<reference evidence="2 3" key="1">
    <citation type="submission" date="2022-12" db="EMBL/GenBank/DDBJ databases">
        <title>Hymenobacter canadensis sp. nov. isolated from lake water of the Cambridge Bay, Canada.</title>
        <authorList>
            <person name="Kim W.H."/>
            <person name="Lee Y.M."/>
        </authorList>
    </citation>
    <scope>NUCLEOTIDE SEQUENCE [LARGE SCALE GENOMIC DNA]</scope>
    <source>
        <strain evidence="2 3">PAMC 29467</strain>
    </source>
</reference>
<proteinExistence type="predicted"/>
<keyword evidence="3" id="KW-1185">Reference proteome</keyword>
<protein>
    <submittedName>
        <fullName evidence="2">Uncharacterized protein</fullName>
    </submittedName>
</protein>
<organism evidence="2 3">
    <name type="scientific">Hymenobacter canadensis</name>
    <dbReference type="NCBI Taxonomy" id="2999067"/>
    <lineage>
        <taxon>Bacteria</taxon>
        <taxon>Pseudomonadati</taxon>
        <taxon>Bacteroidota</taxon>
        <taxon>Cytophagia</taxon>
        <taxon>Cytophagales</taxon>
        <taxon>Hymenobacteraceae</taxon>
        <taxon>Hymenobacter</taxon>
    </lineage>
</organism>
<evidence type="ECO:0000313" key="3">
    <source>
        <dbReference type="Proteomes" id="UP001211005"/>
    </source>
</evidence>
<gene>
    <name evidence="2" type="ORF">O3303_06600</name>
</gene>
<evidence type="ECO:0000313" key="2">
    <source>
        <dbReference type="EMBL" id="WBA43230.1"/>
    </source>
</evidence>
<name>A0ABY7LWV1_9BACT</name>
<dbReference type="RefSeq" id="WP_269561274.1">
    <property type="nucleotide sequence ID" value="NZ_CP114767.1"/>
</dbReference>
<dbReference type="EMBL" id="CP114767">
    <property type="protein sequence ID" value="WBA43230.1"/>
    <property type="molecule type" value="Genomic_DNA"/>
</dbReference>
<feature type="coiled-coil region" evidence="1">
    <location>
        <begin position="160"/>
        <end position="212"/>
    </location>
</feature>
<sequence>MPLFDSITKAAKDFFIEEASPGGPSVAAVAVRALPGQPALFPLGSGAATAPAAPLAAPLLTQPEQRHLDHIRQLLSGDGKDFMAFTKMVTSLQASGLSGPILYQTAFNAFAAVTSLDLPALLKSAEQFELKLTSDRNSILERHREKVGEIRIPNVPPSPLVQLQLQEQQLQTGLADLARQLEEAQQRLQAVRQELQQQQQKATAALASYELAHATASAELKSHQQALQAFLLK</sequence>